<dbReference type="HOGENOM" id="CLU_1869088_0_0_1"/>
<dbReference type="AlphaFoldDB" id="M4BR66"/>
<name>M4BR66_HYAAE</name>
<sequence>MQIVVHQCFAAATAQEASRKSSGRTYREATKTTATVPALQDGYFNFLWFGDSITDKNALFGVVESVCGTFVKALKFVEHPNAEEVLQQVELTFDSFEQLCGWKNNLDFRLFREKLAKMCGLHVQGRAGQQPVGCGGA</sequence>
<dbReference type="PANTHER" id="PTHR38899:SF1">
    <property type="entry name" value="PROTEIN KINASE"/>
    <property type="match status" value="1"/>
</dbReference>
<reference evidence="2" key="1">
    <citation type="journal article" date="2010" name="Science">
        <title>Signatures of adaptation to obligate biotrophy in the Hyaloperonospora arabidopsidis genome.</title>
        <authorList>
            <person name="Baxter L."/>
            <person name="Tripathy S."/>
            <person name="Ishaque N."/>
            <person name="Boot N."/>
            <person name="Cabral A."/>
            <person name="Kemen E."/>
            <person name="Thines M."/>
            <person name="Ah-Fong A."/>
            <person name="Anderson R."/>
            <person name="Badejoko W."/>
            <person name="Bittner-Eddy P."/>
            <person name="Boore J.L."/>
            <person name="Chibucos M.C."/>
            <person name="Coates M."/>
            <person name="Dehal P."/>
            <person name="Delehaunty K."/>
            <person name="Dong S."/>
            <person name="Downton P."/>
            <person name="Dumas B."/>
            <person name="Fabro G."/>
            <person name="Fronick C."/>
            <person name="Fuerstenberg S.I."/>
            <person name="Fulton L."/>
            <person name="Gaulin E."/>
            <person name="Govers F."/>
            <person name="Hughes L."/>
            <person name="Humphray S."/>
            <person name="Jiang R.H."/>
            <person name="Judelson H."/>
            <person name="Kamoun S."/>
            <person name="Kyung K."/>
            <person name="Meijer H."/>
            <person name="Minx P."/>
            <person name="Morris P."/>
            <person name="Nelson J."/>
            <person name="Phuntumart V."/>
            <person name="Qutob D."/>
            <person name="Rehmany A."/>
            <person name="Rougon-Cardoso A."/>
            <person name="Ryden P."/>
            <person name="Torto-Alalibo T."/>
            <person name="Studholme D."/>
            <person name="Wang Y."/>
            <person name="Win J."/>
            <person name="Wood J."/>
            <person name="Clifton S.W."/>
            <person name="Rogers J."/>
            <person name="Van den Ackerveken G."/>
            <person name="Jones J.D."/>
            <person name="McDowell J.M."/>
            <person name="Beynon J."/>
            <person name="Tyler B.M."/>
        </authorList>
    </citation>
    <scope>NUCLEOTIDE SEQUENCE [LARGE SCALE GENOMIC DNA]</scope>
    <source>
        <strain evidence="2">Emoy2</strain>
    </source>
</reference>
<dbReference type="EnsemblProtists" id="HpaT808905">
    <property type="protein sequence ID" value="HpaP808905"/>
    <property type="gene ID" value="HpaG808905"/>
</dbReference>
<accession>M4BR66</accession>
<dbReference type="eggNOG" id="ENOG502QVJK">
    <property type="taxonomic scope" value="Eukaryota"/>
</dbReference>
<proteinExistence type="predicted"/>
<dbReference type="PANTHER" id="PTHR38899">
    <property type="entry name" value="DOMAIN OOKINETE PROTEIN, PUTATIVE-RELATED"/>
    <property type="match status" value="1"/>
</dbReference>
<keyword evidence="2" id="KW-1185">Reference proteome</keyword>
<dbReference type="Proteomes" id="UP000011713">
    <property type="component" value="Unassembled WGS sequence"/>
</dbReference>
<dbReference type="VEuPathDB" id="FungiDB:HpaG808905"/>
<protein>
    <submittedName>
        <fullName evidence="1">Uncharacterized protein</fullName>
    </submittedName>
</protein>
<dbReference type="EMBL" id="JH598621">
    <property type="status" value="NOT_ANNOTATED_CDS"/>
    <property type="molecule type" value="Genomic_DNA"/>
</dbReference>
<evidence type="ECO:0000313" key="1">
    <source>
        <dbReference type="EnsemblProtists" id="HpaP808905"/>
    </source>
</evidence>
<dbReference type="InParanoid" id="M4BR66"/>
<evidence type="ECO:0000313" key="2">
    <source>
        <dbReference type="Proteomes" id="UP000011713"/>
    </source>
</evidence>
<reference evidence="1" key="2">
    <citation type="submission" date="2015-06" db="UniProtKB">
        <authorList>
            <consortium name="EnsemblProtists"/>
        </authorList>
    </citation>
    <scope>IDENTIFICATION</scope>
    <source>
        <strain evidence="1">Emoy2</strain>
    </source>
</reference>
<organism evidence="1 2">
    <name type="scientific">Hyaloperonospora arabidopsidis (strain Emoy2)</name>
    <name type="common">Downy mildew agent</name>
    <name type="synonym">Peronospora arabidopsidis</name>
    <dbReference type="NCBI Taxonomy" id="559515"/>
    <lineage>
        <taxon>Eukaryota</taxon>
        <taxon>Sar</taxon>
        <taxon>Stramenopiles</taxon>
        <taxon>Oomycota</taxon>
        <taxon>Peronosporomycetes</taxon>
        <taxon>Peronosporales</taxon>
        <taxon>Peronosporaceae</taxon>
        <taxon>Hyaloperonospora</taxon>
    </lineage>
</organism>